<keyword evidence="2" id="KW-1133">Transmembrane helix</keyword>
<dbReference type="Proteomes" id="UP001055911">
    <property type="component" value="Chromosome"/>
</dbReference>
<proteinExistence type="inferred from homology"/>
<comment type="similarity">
    <text evidence="1">Belongs to the 2-hydroxycarboxylate transporter (2-HCT) (TC 2.A.24) family.</text>
</comment>
<dbReference type="PIRSF" id="PIRSF005348">
    <property type="entry name" value="YxkH"/>
    <property type="match status" value="1"/>
</dbReference>
<keyword evidence="2" id="KW-0812">Transmembrane</keyword>
<feature type="transmembrane region" description="Helical" evidence="2">
    <location>
        <begin position="47"/>
        <end position="66"/>
    </location>
</feature>
<evidence type="ECO:0000256" key="1">
    <source>
        <dbReference type="PIRNR" id="PIRNR005348"/>
    </source>
</evidence>
<reference evidence="3" key="1">
    <citation type="submission" date="2022-05" db="EMBL/GenBank/DDBJ databases">
        <authorList>
            <person name="Oliphant S.A."/>
            <person name="Watson-Haigh N.S."/>
            <person name="Sumby K.M."/>
            <person name="Gardner J.M."/>
            <person name="Jiranek V."/>
        </authorList>
    </citation>
    <scope>NUCLEOTIDE SEQUENCE</scope>
    <source>
        <strain evidence="3">KI4_B1</strain>
    </source>
</reference>
<dbReference type="PANTHER" id="PTHR40033">
    <property type="entry name" value="NA(+)-MALATE SYMPORTER"/>
    <property type="match status" value="1"/>
</dbReference>
<accession>A0A9Q8ZS58</accession>
<evidence type="ECO:0000313" key="4">
    <source>
        <dbReference type="Proteomes" id="UP001055911"/>
    </source>
</evidence>
<keyword evidence="1" id="KW-0769">Symport</keyword>
<organism evidence="3 4">
    <name type="scientific">Fructilactobacillus cliffordii</name>
    <dbReference type="NCBI Taxonomy" id="2940299"/>
    <lineage>
        <taxon>Bacteria</taxon>
        <taxon>Bacillati</taxon>
        <taxon>Bacillota</taxon>
        <taxon>Bacilli</taxon>
        <taxon>Lactobacillales</taxon>
        <taxon>Lactobacillaceae</taxon>
        <taxon>Fructilactobacillus</taxon>
    </lineage>
</organism>
<sequence length="433" mass="45686">MKKEKNGLSGLISRMDDFKIDGIGLAVYALLAIILIIVVSLNVLPQGIFGALFVMVIMGNIFYWLGAHLPIFKSYLGGGAVFALFAPALLGIAGIIPKTVIKTVDSFMSSTGFIDFFIISLIVGAILGMNREMLLKASVRFLPVAFLSMAVAFLAVGLMSMLIGKGFRYGALFVAFPIMGGGIGAGAIPLSKIYHEAFGGSTDFLSMLLPAVILGNVFAIIGAGLISKVFANSKGNGHGKMLPGNFDDVSKDSLTITYQKMGVGLMIAAAFLMIGLTLNHFIPMINEYAFIILLVIIFKACGWIPKYYEESAVTFSNSITKNLTHALLAGVGLTKLDLPVLGHSLTWQFVVLVLTSVIVIAIAAALIGKLFGLYPVESAITAGLVNNSMGGTGNISVLAACDRMNLIGFAQMGNRLGGAIMLVAAGIYISIFG</sequence>
<keyword evidence="1" id="KW-1003">Cell membrane</keyword>
<keyword evidence="4" id="KW-1185">Reference proteome</keyword>
<dbReference type="GO" id="GO:0015293">
    <property type="term" value="F:symporter activity"/>
    <property type="evidence" value="ECO:0007669"/>
    <property type="project" value="UniProtKB-UniRule"/>
</dbReference>
<dbReference type="PANTHER" id="PTHR40033:SF1">
    <property type="entry name" value="CITRATE-SODIUM SYMPORTER"/>
    <property type="match status" value="1"/>
</dbReference>
<feature type="transmembrane region" description="Helical" evidence="2">
    <location>
        <begin position="108"/>
        <end position="129"/>
    </location>
</feature>
<keyword evidence="1 2" id="KW-0472">Membrane</keyword>
<keyword evidence="1" id="KW-0813">Transport</keyword>
<gene>
    <name evidence="3" type="ORF">M3M40_01640</name>
</gene>
<dbReference type="GO" id="GO:0005886">
    <property type="term" value="C:plasma membrane"/>
    <property type="evidence" value="ECO:0007669"/>
    <property type="project" value="UniProtKB-SubCell"/>
</dbReference>
<dbReference type="InterPro" id="IPR004679">
    <property type="entry name" value="2-OHcarboxylate_transport"/>
</dbReference>
<feature type="transmembrane region" description="Helical" evidence="2">
    <location>
        <begin position="20"/>
        <end position="41"/>
    </location>
</feature>
<feature type="transmembrane region" description="Helical" evidence="2">
    <location>
        <begin position="75"/>
        <end position="96"/>
    </location>
</feature>
<evidence type="ECO:0000313" key="3">
    <source>
        <dbReference type="EMBL" id="USS89517.1"/>
    </source>
</evidence>
<dbReference type="AlphaFoldDB" id="A0A9Q8ZS58"/>
<evidence type="ECO:0000256" key="2">
    <source>
        <dbReference type="SAM" id="Phobius"/>
    </source>
</evidence>
<feature type="transmembrane region" description="Helical" evidence="2">
    <location>
        <begin position="261"/>
        <end position="281"/>
    </location>
</feature>
<feature type="transmembrane region" description="Helical" evidence="2">
    <location>
        <begin position="288"/>
        <end position="308"/>
    </location>
</feature>
<feature type="transmembrane region" description="Helical" evidence="2">
    <location>
        <begin position="345"/>
        <end position="367"/>
    </location>
</feature>
<feature type="transmembrane region" description="Helical" evidence="2">
    <location>
        <begin position="202"/>
        <end position="226"/>
    </location>
</feature>
<comment type="subcellular location">
    <subcellularLocation>
        <location evidence="1">Cell membrane</location>
    </subcellularLocation>
</comment>
<feature type="transmembrane region" description="Helical" evidence="2">
    <location>
        <begin position="169"/>
        <end position="190"/>
    </location>
</feature>
<dbReference type="EMBL" id="CP097119">
    <property type="protein sequence ID" value="USS89517.1"/>
    <property type="molecule type" value="Genomic_DNA"/>
</dbReference>
<feature type="transmembrane region" description="Helical" evidence="2">
    <location>
        <begin position="413"/>
        <end position="431"/>
    </location>
</feature>
<feature type="transmembrane region" description="Helical" evidence="2">
    <location>
        <begin position="141"/>
        <end position="163"/>
    </location>
</feature>
<protein>
    <submittedName>
        <fullName evidence="3">2-hydroxycarboxylate transporter family protein</fullName>
    </submittedName>
</protein>
<dbReference type="GO" id="GO:0008514">
    <property type="term" value="F:organic anion transmembrane transporter activity"/>
    <property type="evidence" value="ECO:0007669"/>
    <property type="project" value="InterPro"/>
</dbReference>
<dbReference type="RefSeq" id="WP_252767067.1">
    <property type="nucleotide sequence ID" value="NZ_CP097117.1"/>
</dbReference>
<dbReference type="Pfam" id="PF03390">
    <property type="entry name" value="2HCT"/>
    <property type="match status" value="1"/>
</dbReference>
<name>A0A9Q8ZS58_9LACO</name>